<evidence type="ECO:0008006" key="9">
    <source>
        <dbReference type="Google" id="ProtNLM"/>
    </source>
</evidence>
<keyword evidence="4" id="KW-0611">Plant defense</keyword>
<dbReference type="GO" id="GO:0050832">
    <property type="term" value="P:defense response to fungus"/>
    <property type="evidence" value="ECO:0007669"/>
    <property type="project" value="UniProtKB-KW"/>
</dbReference>
<name>A0A2C9VDA5_MANES</name>
<dbReference type="EMBL" id="CM004394">
    <property type="protein sequence ID" value="OAY43085.1"/>
    <property type="molecule type" value="Genomic_DNA"/>
</dbReference>
<accession>A0A2C9VDA5</accession>
<keyword evidence="3" id="KW-0295">Fungicide</keyword>
<keyword evidence="5" id="KW-1015">Disulfide bond</keyword>
<comment type="similarity">
    <text evidence="1">Belongs to the DEFL family.</text>
</comment>
<evidence type="ECO:0000256" key="6">
    <source>
        <dbReference type="SAM" id="SignalP"/>
    </source>
</evidence>
<evidence type="ECO:0000256" key="3">
    <source>
        <dbReference type="ARBA" id="ARBA00022577"/>
    </source>
</evidence>
<evidence type="ECO:0000313" key="7">
    <source>
        <dbReference type="EMBL" id="OAY43085.1"/>
    </source>
</evidence>
<evidence type="ECO:0000256" key="5">
    <source>
        <dbReference type="ARBA" id="ARBA00023157"/>
    </source>
</evidence>
<dbReference type="Gramene" id="Manes.08G041100.1.v8.1">
    <property type="protein sequence ID" value="Manes.08G041100.1.v8.1.CDS"/>
    <property type="gene ID" value="Manes.08G041100.v8.1"/>
</dbReference>
<evidence type="ECO:0000256" key="2">
    <source>
        <dbReference type="ARBA" id="ARBA00022529"/>
    </source>
</evidence>
<dbReference type="Pfam" id="PF07333">
    <property type="entry name" value="SLR1-BP"/>
    <property type="match status" value="1"/>
</dbReference>
<dbReference type="PANTHER" id="PTHR33830">
    <property type="entry name" value="DEFENSIN-LIKE PROTEIN 184-RELATED"/>
    <property type="match status" value="1"/>
</dbReference>
<evidence type="ECO:0000256" key="1">
    <source>
        <dbReference type="ARBA" id="ARBA00006722"/>
    </source>
</evidence>
<dbReference type="Proteomes" id="UP000091857">
    <property type="component" value="Chromosome 8"/>
</dbReference>
<keyword evidence="2" id="KW-0929">Antimicrobial</keyword>
<feature type="chain" id="PRO_5012722681" description="Knottin scorpion toxin-like domain-containing protein" evidence="6">
    <location>
        <begin position="30"/>
        <end position="79"/>
    </location>
</feature>
<protein>
    <recommendedName>
        <fullName evidence="9">Knottin scorpion toxin-like domain-containing protein</fullName>
    </recommendedName>
</protein>
<evidence type="ECO:0000256" key="4">
    <source>
        <dbReference type="ARBA" id="ARBA00022821"/>
    </source>
</evidence>
<dbReference type="AlphaFoldDB" id="A0A2C9VDA5"/>
<keyword evidence="8" id="KW-1185">Reference proteome</keyword>
<keyword evidence="6" id="KW-0732">Signal</keyword>
<sequence length="79" mass="8655">MVKVICGSSFFALLLIFSAILMVVPNGESQEICHAEIPGNGKCDEGKCQTQCSNLNQGIGICTQTFFNRFNCICNWQCS</sequence>
<comment type="caution">
    <text evidence="7">The sequence shown here is derived from an EMBL/GenBank/DDBJ whole genome shotgun (WGS) entry which is preliminary data.</text>
</comment>
<evidence type="ECO:0000313" key="8">
    <source>
        <dbReference type="Proteomes" id="UP000091857"/>
    </source>
</evidence>
<proteinExistence type="inferred from homology"/>
<feature type="signal peptide" evidence="6">
    <location>
        <begin position="1"/>
        <end position="29"/>
    </location>
</feature>
<dbReference type="SMR" id="A0A2C9VDA5"/>
<reference evidence="8" key="1">
    <citation type="journal article" date="2016" name="Nat. Biotechnol.">
        <title>Sequencing wild and cultivated cassava and related species reveals extensive interspecific hybridization and genetic diversity.</title>
        <authorList>
            <person name="Bredeson J.V."/>
            <person name="Lyons J.B."/>
            <person name="Prochnik S.E."/>
            <person name="Wu G.A."/>
            <person name="Ha C.M."/>
            <person name="Edsinger-Gonzales E."/>
            <person name="Grimwood J."/>
            <person name="Schmutz J."/>
            <person name="Rabbi I.Y."/>
            <person name="Egesi C."/>
            <person name="Nauluvula P."/>
            <person name="Lebot V."/>
            <person name="Ndunguru J."/>
            <person name="Mkamilo G."/>
            <person name="Bart R.S."/>
            <person name="Setter T.L."/>
            <person name="Gleadow R.M."/>
            <person name="Kulakow P."/>
            <person name="Ferguson M.E."/>
            <person name="Rounsley S."/>
            <person name="Rokhsar D.S."/>
        </authorList>
    </citation>
    <scope>NUCLEOTIDE SEQUENCE [LARGE SCALE GENOMIC DNA]</scope>
    <source>
        <strain evidence="8">cv. AM560-2</strain>
    </source>
</reference>
<gene>
    <name evidence="7" type="ORF">MANES_08G041100v8</name>
</gene>
<dbReference type="InterPro" id="IPR010851">
    <property type="entry name" value="DEFL"/>
</dbReference>
<dbReference type="PANTHER" id="PTHR33830:SF29">
    <property type="entry name" value="KNOTTIN SCORPION TOXIN-LIKE DOMAIN-CONTAINING PROTEIN"/>
    <property type="match status" value="1"/>
</dbReference>
<organism evidence="7 8">
    <name type="scientific">Manihot esculenta</name>
    <name type="common">Cassava</name>
    <name type="synonym">Jatropha manihot</name>
    <dbReference type="NCBI Taxonomy" id="3983"/>
    <lineage>
        <taxon>Eukaryota</taxon>
        <taxon>Viridiplantae</taxon>
        <taxon>Streptophyta</taxon>
        <taxon>Embryophyta</taxon>
        <taxon>Tracheophyta</taxon>
        <taxon>Spermatophyta</taxon>
        <taxon>Magnoliopsida</taxon>
        <taxon>eudicotyledons</taxon>
        <taxon>Gunneridae</taxon>
        <taxon>Pentapetalae</taxon>
        <taxon>rosids</taxon>
        <taxon>fabids</taxon>
        <taxon>Malpighiales</taxon>
        <taxon>Euphorbiaceae</taxon>
        <taxon>Crotonoideae</taxon>
        <taxon>Manihoteae</taxon>
        <taxon>Manihot</taxon>
    </lineage>
</organism>
<dbReference type="GO" id="GO:0031640">
    <property type="term" value="P:killing of cells of another organism"/>
    <property type="evidence" value="ECO:0007669"/>
    <property type="project" value="UniProtKB-KW"/>
</dbReference>